<evidence type="ECO:0000313" key="2">
    <source>
        <dbReference type="EMBL" id="TCD63883.1"/>
    </source>
</evidence>
<feature type="transmembrane region" description="Helical" evidence="1">
    <location>
        <begin position="86"/>
        <end position="109"/>
    </location>
</feature>
<gene>
    <name evidence="2" type="ORF">EIP91_004792</name>
</gene>
<feature type="transmembrane region" description="Helical" evidence="1">
    <location>
        <begin position="121"/>
        <end position="139"/>
    </location>
</feature>
<feature type="transmembrane region" description="Helical" evidence="1">
    <location>
        <begin position="45"/>
        <end position="74"/>
    </location>
</feature>
<dbReference type="OrthoDB" id="2752740at2759"/>
<name>A0A4R0RB53_9APHY</name>
<sequence>MPQPPTAAFVFGGFFILATIAFVLYGIVIAQVWTYAFTPGKRDPWILRINVALVLVVETFHTIMAIHSIYWYLIINSGRPQELAKIVWSGAATVLCEAVMVVLVHSFYIRRIYIMSGHKKWLIGILVAILFTRTTFSLASTTLMYTLGLWAAFTETTGSLFTVSM</sequence>
<evidence type="ECO:0008006" key="4">
    <source>
        <dbReference type="Google" id="ProtNLM"/>
    </source>
</evidence>
<protein>
    <recommendedName>
        <fullName evidence="4">TLC domain-containing protein</fullName>
    </recommendedName>
</protein>
<keyword evidence="1" id="KW-0812">Transmembrane</keyword>
<feature type="transmembrane region" description="Helical" evidence="1">
    <location>
        <begin position="6"/>
        <end position="33"/>
    </location>
</feature>
<comment type="caution">
    <text evidence="2">The sequence shown here is derived from an EMBL/GenBank/DDBJ whole genome shotgun (WGS) entry which is preliminary data.</text>
</comment>
<reference evidence="2 3" key="1">
    <citation type="submission" date="2018-11" db="EMBL/GenBank/DDBJ databases">
        <title>Genome assembly of Steccherinum ochraceum LE-BIN_3174, the white-rot fungus of the Steccherinaceae family (The Residual Polyporoid clade, Polyporales, Basidiomycota).</title>
        <authorList>
            <person name="Fedorova T.V."/>
            <person name="Glazunova O.A."/>
            <person name="Landesman E.O."/>
            <person name="Moiseenko K.V."/>
            <person name="Psurtseva N.V."/>
            <person name="Savinova O.S."/>
            <person name="Shakhova N.V."/>
            <person name="Tyazhelova T.V."/>
            <person name="Vasina D.V."/>
        </authorList>
    </citation>
    <scope>NUCLEOTIDE SEQUENCE [LARGE SCALE GENOMIC DNA]</scope>
    <source>
        <strain evidence="2 3">LE-BIN_3174</strain>
    </source>
</reference>
<keyword evidence="3" id="KW-1185">Reference proteome</keyword>
<dbReference type="Proteomes" id="UP000292702">
    <property type="component" value="Unassembled WGS sequence"/>
</dbReference>
<organism evidence="2 3">
    <name type="scientific">Steccherinum ochraceum</name>
    <dbReference type="NCBI Taxonomy" id="92696"/>
    <lineage>
        <taxon>Eukaryota</taxon>
        <taxon>Fungi</taxon>
        <taxon>Dikarya</taxon>
        <taxon>Basidiomycota</taxon>
        <taxon>Agaricomycotina</taxon>
        <taxon>Agaricomycetes</taxon>
        <taxon>Polyporales</taxon>
        <taxon>Steccherinaceae</taxon>
        <taxon>Steccherinum</taxon>
    </lineage>
</organism>
<dbReference type="PANTHER" id="PTHR40465">
    <property type="entry name" value="CHROMOSOME 1, WHOLE GENOME SHOTGUN SEQUENCE"/>
    <property type="match status" value="1"/>
</dbReference>
<keyword evidence="1" id="KW-0472">Membrane</keyword>
<proteinExistence type="predicted"/>
<dbReference type="AlphaFoldDB" id="A0A4R0RB53"/>
<keyword evidence="1" id="KW-1133">Transmembrane helix</keyword>
<dbReference type="EMBL" id="RWJN01000268">
    <property type="protein sequence ID" value="TCD63883.1"/>
    <property type="molecule type" value="Genomic_DNA"/>
</dbReference>
<accession>A0A4R0RB53</accession>
<feature type="non-terminal residue" evidence="2">
    <location>
        <position position="165"/>
    </location>
</feature>
<evidence type="ECO:0000313" key="3">
    <source>
        <dbReference type="Proteomes" id="UP000292702"/>
    </source>
</evidence>
<evidence type="ECO:0000256" key="1">
    <source>
        <dbReference type="SAM" id="Phobius"/>
    </source>
</evidence>
<dbReference type="PANTHER" id="PTHR40465:SF1">
    <property type="entry name" value="DUF6534 DOMAIN-CONTAINING PROTEIN"/>
    <property type="match status" value="1"/>
</dbReference>
<dbReference type="STRING" id="92696.A0A4R0RB53"/>